<reference evidence="8" key="1">
    <citation type="submission" date="2018-07" db="EMBL/GenBank/DDBJ databases">
        <title>Genome assembly of strain Ka43.</title>
        <authorList>
            <person name="Kukolya J."/>
            <person name="Nagy I."/>
            <person name="Horvath B."/>
            <person name="Toth A."/>
        </authorList>
    </citation>
    <scope>NUCLEOTIDE SEQUENCE</scope>
    <source>
        <strain evidence="8">KB43</strain>
    </source>
</reference>
<dbReference type="InterPro" id="IPR013325">
    <property type="entry name" value="RNA_pol_sigma_r2"/>
</dbReference>
<keyword evidence="4" id="KW-0804">Transcription</keyword>
<dbReference type="PANTHER" id="PTHR43133">
    <property type="entry name" value="RNA POLYMERASE ECF-TYPE SIGMA FACTO"/>
    <property type="match status" value="1"/>
</dbReference>
<dbReference type="GO" id="GO:0016987">
    <property type="term" value="F:sigma factor activity"/>
    <property type="evidence" value="ECO:0007669"/>
    <property type="project" value="UniProtKB-KW"/>
</dbReference>
<dbReference type="InterPro" id="IPR039425">
    <property type="entry name" value="RNA_pol_sigma-70-like"/>
</dbReference>
<feature type="transmembrane region" description="Helical" evidence="5">
    <location>
        <begin position="299"/>
        <end position="318"/>
    </location>
</feature>
<sequence>MSFSVTEQLLVPDVQAASLGDINAFERLIKRCQCSINSIALSIVKDLDASEDITQQVFIAIWQQLPALQNPASFLPWARQITRQRAFSYLRDNRVKQRLNSEDAERLLAEFSTHEMPCETLEKTQQNTIAAYFIEQLPPDSREIVVLYYREEQNSRQVAELLGLSEANVRKKLQRVRELLKEQMLEKYGKLILGTAPGLSLSTAICTALVTTSPPVAAASATIASQISGIPQLALLLGGAMLGALAGVIGVLLGMQQPIRLASSEEQKQQLLRLRNRSVLWVIASGFLLAAAYEFTSSGWAPICVFTIFIGGMLWLSRRVWRILAPELKAGERSVYRKQLFWGIAGSVLGYGAGFAGLIMGLINSGRL</sequence>
<dbReference type="CDD" id="cd06171">
    <property type="entry name" value="Sigma70_r4"/>
    <property type="match status" value="1"/>
</dbReference>
<evidence type="ECO:0000259" key="7">
    <source>
        <dbReference type="Pfam" id="PF08281"/>
    </source>
</evidence>
<keyword evidence="5" id="KW-0472">Membrane</keyword>
<feature type="transmembrane region" description="Helical" evidence="5">
    <location>
        <begin position="274"/>
        <end position="293"/>
    </location>
</feature>
<dbReference type="Gene3D" id="1.10.10.10">
    <property type="entry name" value="Winged helix-like DNA-binding domain superfamily/Winged helix DNA-binding domain"/>
    <property type="match status" value="1"/>
</dbReference>
<feature type="transmembrane region" description="Helical" evidence="5">
    <location>
        <begin position="230"/>
        <end position="253"/>
    </location>
</feature>
<keyword evidence="3" id="KW-0731">Sigma factor</keyword>
<evidence type="ECO:0000313" key="9">
    <source>
        <dbReference type="Proteomes" id="UP000652567"/>
    </source>
</evidence>
<name>A0A928V829_9GAMM</name>
<dbReference type="Pfam" id="PF04542">
    <property type="entry name" value="Sigma70_r2"/>
    <property type="match status" value="1"/>
</dbReference>
<dbReference type="InterPro" id="IPR036388">
    <property type="entry name" value="WH-like_DNA-bd_sf"/>
</dbReference>
<keyword evidence="9" id="KW-1185">Reference proteome</keyword>
<keyword evidence="5" id="KW-0812">Transmembrane</keyword>
<evidence type="ECO:0000256" key="5">
    <source>
        <dbReference type="SAM" id="Phobius"/>
    </source>
</evidence>
<dbReference type="SUPFAM" id="SSF88946">
    <property type="entry name" value="Sigma2 domain of RNA polymerase sigma factors"/>
    <property type="match status" value="1"/>
</dbReference>
<feature type="transmembrane region" description="Helical" evidence="5">
    <location>
        <begin position="339"/>
        <end position="363"/>
    </location>
</feature>
<dbReference type="InterPro" id="IPR007627">
    <property type="entry name" value="RNA_pol_sigma70_r2"/>
</dbReference>
<evidence type="ECO:0000256" key="1">
    <source>
        <dbReference type="ARBA" id="ARBA00010641"/>
    </source>
</evidence>
<accession>A0A928V829</accession>
<protein>
    <submittedName>
        <fullName evidence="8">Sigma-70 family RNA polymerase sigma factor</fullName>
    </submittedName>
</protein>
<organism evidence="8 9">
    <name type="scientific">Cellvibrio polysaccharolyticus</name>
    <dbReference type="NCBI Taxonomy" id="2082724"/>
    <lineage>
        <taxon>Bacteria</taxon>
        <taxon>Pseudomonadati</taxon>
        <taxon>Pseudomonadota</taxon>
        <taxon>Gammaproteobacteria</taxon>
        <taxon>Cellvibrionales</taxon>
        <taxon>Cellvibrionaceae</taxon>
        <taxon>Cellvibrio</taxon>
    </lineage>
</organism>
<dbReference type="AlphaFoldDB" id="A0A928V829"/>
<dbReference type="EMBL" id="PRDL01000001">
    <property type="protein sequence ID" value="MBE8718850.1"/>
    <property type="molecule type" value="Genomic_DNA"/>
</dbReference>
<keyword evidence="5" id="KW-1133">Transmembrane helix</keyword>
<evidence type="ECO:0000256" key="2">
    <source>
        <dbReference type="ARBA" id="ARBA00023015"/>
    </source>
</evidence>
<gene>
    <name evidence="8" type="ORF">C4F51_16880</name>
</gene>
<dbReference type="Gene3D" id="1.10.1740.10">
    <property type="match status" value="1"/>
</dbReference>
<dbReference type="InterPro" id="IPR013324">
    <property type="entry name" value="RNA_pol_sigma_r3/r4-like"/>
</dbReference>
<evidence type="ECO:0000256" key="3">
    <source>
        <dbReference type="ARBA" id="ARBA00023082"/>
    </source>
</evidence>
<dbReference type="Pfam" id="PF08281">
    <property type="entry name" value="Sigma70_r4_2"/>
    <property type="match status" value="1"/>
</dbReference>
<feature type="domain" description="RNA polymerase sigma factor 70 region 4 type 2" evidence="7">
    <location>
        <begin position="134"/>
        <end position="180"/>
    </location>
</feature>
<dbReference type="SUPFAM" id="SSF88659">
    <property type="entry name" value="Sigma3 and sigma4 domains of RNA polymerase sigma factors"/>
    <property type="match status" value="1"/>
</dbReference>
<comment type="caution">
    <text evidence="8">The sequence shown here is derived from an EMBL/GenBank/DDBJ whole genome shotgun (WGS) entry which is preliminary data.</text>
</comment>
<evidence type="ECO:0000313" key="8">
    <source>
        <dbReference type="EMBL" id="MBE8718850.1"/>
    </source>
</evidence>
<feature type="domain" description="RNA polymerase sigma-70 region 2" evidence="6">
    <location>
        <begin position="29"/>
        <end position="94"/>
    </location>
</feature>
<comment type="similarity">
    <text evidence="1">Belongs to the sigma-70 factor family. ECF subfamily.</text>
</comment>
<dbReference type="InterPro" id="IPR014284">
    <property type="entry name" value="RNA_pol_sigma-70_dom"/>
</dbReference>
<feature type="transmembrane region" description="Helical" evidence="5">
    <location>
        <begin position="191"/>
        <end position="210"/>
    </location>
</feature>
<dbReference type="GO" id="GO:0006352">
    <property type="term" value="P:DNA-templated transcription initiation"/>
    <property type="evidence" value="ECO:0007669"/>
    <property type="project" value="InterPro"/>
</dbReference>
<dbReference type="InterPro" id="IPR013249">
    <property type="entry name" value="RNA_pol_sigma70_r4_t2"/>
</dbReference>
<dbReference type="PANTHER" id="PTHR43133:SF25">
    <property type="entry name" value="RNA POLYMERASE SIGMA FACTOR RFAY-RELATED"/>
    <property type="match status" value="1"/>
</dbReference>
<evidence type="ECO:0000259" key="6">
    <source>
        <dbReference type="Pfam" id="PF04542"/>
    </source>
</evidence>
<dbReference type="Proteomes" id="UP000652567">
    <property type="component" value="Unassembled WGS sequence"/>
</dbReference>
<keyword evidence="2" id="KW-0805">Transcription regulation</keyword>
<dbReference type="NCBIfam" id="TIGR02937">
    <property type="entry name" value="sigma70-ECF"/>
    <property type="match status" value="1"/>
</dbReference>
<dbReference type="GO" id="GO:0003677">
    <property type="term" value="F:DNA binding"/>
    <property type="evidence" value="ECO:0007669"/>
    <property type="project" value="InterPro"/>
</dbReference>
<evidence type="ECO:0000256" key="4">
    <source>
        <dbReference type="ARBA" id="ARBA00023163"/>
    </source>
</evidence>
<dbReference type="RefSeq" id="WP_193911751.1">
    <property type="nucleotide sequence ID" value="NZ_PRDL01000001.1"/>
</dbReference>
<proteinExistence type="inferred from homology"/>